<dbReference type="Gene3D" id="1.20.58.360">
    <property type="entry name" value="Shigella T3SS effector IpaH defines"/>
    <property type="match status" value="1"/>
</dbReference>
<keyword evidence="5" id="KW-0843">Virulence</keyword>
<dbReference type="Pfam" id="PF14496">
    <property type="entry name" value="NEL"/>
    <property type="match status" value="1"/>
</dbReference>
<keyword evidence="6" id="KW-0808">Transferase</keyword>
<evidence type="ECO:0000259" key="8">
    <source>
        <dbReference type="PROSITE" id="PS52053"/>
    </source>
</evidence>
<dbReference type="SUPFAM" id="SSF52047">
    <property type="entry name" value="RNI-like"/>
    <property type="match status" value="1"/>
</dbReference>
<keyword evidence="6" id="KW-0964">Secreted</keyword>
<dbReference type="InterPro" id="IPR032675">
    <property type="entry name" value="LRR_dom_sf"/>
</dbReference>
<keyword evidence="6" id="KW-1035">Host cytoplasm</keyword>
<keyword evidence="10" id="KW-1185">Reference proteome</keyword>
<dbReference type="EMBL" id="JAMDGY010000020">
    <property type="protein sequence ID" value="MDD0990434.1"/>
    <property type="molecule type" value="Genomic_DNA"/>
</dbReference>
<dbReference type="PROSITE" id="PS52053">
    <property type="entry name" value="NEL"/>
    <property type="match status" value="1"/>
</dbReference>
<dbReference type="Gene3D" id="3.80.10.10">
    <property type="entry name" value="Ribonuclease Inhibitor"/>
    <property type="match status" value="2"/>
</dbReference>
<evidence type="ECO:0000313" key="9">
    <source>
        <dbReference type="EMBL" id="MDD0990434.1"/>
    </source>
</evidence>
<dbReference type="Pfam" id="PF20178">
    <property type="entry name" value="ToxA_N"/>
    <property type="match status" value="1"/>
</dbReference>
<dbReference type="Proteomes" id="UP001148203">
    <property type="component" value="Unassembled WGS sequence"/>
</dbReference>
<reference evidence="9 10" key="1">
    <citation type="submission" date="2022-05" db="EMBL/GenBank/DDBJ databases">
        <title>Novel Pseudomonas spp. Isolated from a Rainbow Trout Aquaculture Facility.</title>
        <authorList>
            <person name="Testerman T."/>
            <person name="Graf J."/>
        </authorList>
    </citation>
    <scope>NUCLEOTIDE SEQUENCE [LARGE SCALE GENOMIC DNA]</scope>
    <source>
        <strain evidence="9 10">ID681</strain>
    </source>
</reference>
<evidence type="ECO:0000256" key="5">
    <source>
        <dbReference type="ARBA" id="ARBA00023026"/>
    </source>
</evidence>
<proteinExistence type="inferred from homology"/>
<evidence type="ECO:0000313" key="10">
    <source>
        <dbReference type="Proteomes" id="UP001148203"/>
    </source>
</evidence>
<feature type="active site" description="Glycyl thioester intermediate" evidence="6">
    <location>
        <position position="1743"/>
    </location>
</feature>
<keyword evidence="3" id="KW-0433">Leucine-rich repeat</keyword>
<comment type="catalytic activity">
    <reaction evidence="1">
        <text>S-ubiquitinyl-[E2 ubiquitin-conjugating enzyme]-L-cysteine + [acceptor protein]-L-lysine = [E2 ubiquitin-conjugating enzyme]-L-cysteine + N(6)-ubiquitinyl-[acceptor protein]-L-lysine.</text>
        <dbReference type="EC" id="2.3.2.27"/>
    </reaction>
</comment>
<dbReference type="InterPro" id="IPR029487">
    <property type="entry name" value="NEL_dom"/>
</dbReference>
<dbReference type="RefSeq" id="WP_273911092.1">
    <property type="nucleotide sequence ID" value="NZ_JAMDGX010000037.1"/>
</dbReference>
<keyword evidence="6" id="KW-0832">Ubl conjugation</keyword>
<accession>A0ABT5NQI1</accession>
<feature type="compositionally biased region" description="Acidic residues" evidence="7">
    <location>
        <begin position="1628"/>
        <end position="1638"/>
    </location>
</feature>
<dbReference type="PROSITE" id="PS51450">
    <property type="entry name" value="LRR"/>
    <property type="match status" value="1"/>
</dbReference>
<keyword evidence="6" id="KW-0833">Ubl conjugation pathway</keyword>
<comment type="caution">
    <text evidence="9">The sequence shown here is derived from an EMBL/GenBank/DDBJ whole genome shotgun (WGS) entry which is preliminary data.</text>
</comment>
<evidence type="ECO:0000256" key="2">
    <source>
        <dbReference type="ARBA" id="ARBA00012483"/>
    </source>
</evidence>
<evidence type="ECO:0000256" key="6">
    <source>
        <dbReference type="PROSITE-ProRule" id="PRU01398"/>
    </source>
</evidence>
<dbReference type="PANTHER" id="PTHR45712">
    <property type="entry name" value="AGAP008170-PA"/>
    <property type="match status" value="1"/>
</dbReference>
<sequence length="1934" mass="216070">MPAANTHFNTLLERVPAWMIGAPAPTRQALRQAASQSLPWLEQARLNHPDVLLQVQQIYTRHRLDEQQVQEVLAHLPAPDVFAEPLLKAAIKARFDLDIDVRTGCLFHARLLEGNRPYEFALQTLLAAALQNFEEWQAKPGAMDLWHMNRLGYKAAVLAQVPVDSAETDEHLAIEPHQFAALCRELDLGWQYQRLIDAVFHPTSEPGDAPDAAAFNLRGRFIQYEQSALLLHSHLAYLQQHIQQPLHAALQQLARNQPAQWQGSALTCHSVQLFDVALNGIVVLRGGANEAGVERVAVYIPDDPQCPLREYDSTVHFADSLRDRLLQPAYRQFFARFVPARHRQQLFARLEQVFSLQVWNSGGWFEQQQDPRAKLQLSDEPIPTPLLHALYWHKIAVLKDDGLFHAVPTAVEDQKSFDDKLLYFAETALTLLNVAGFVVPALGQVMLVVAAVQLTYEVYEGFESLASGEQAQAWGYLMDVVENLALMAALGGAAASAGAVPALEAPPLLEQMRTVQLGDGSTRLWKPDLTPFGHDIVLPAGLTPNALGLYDYQGKQWLALDGQTFAVQPATEAAPYRLQHPRRSDAYPPPLRHNGAGAWLHELDAPLSWELPTLFKRLGPIADGVGEALGRQVLKVSGIDENQLRRVLVEGERAPALLIDTLQRFKLDQALEQFIAQMQAGDFRADPALQAQLLSEQPGWPAGREVTVTAAESDVLASALQALDEVQIKTLLGEEPGVGQLAFEVRLRRLREQLLDSVRAQQGQLFATRYAASQVSEQPGVALIQRTFSGVPRAIGEELLAHATPAEQEQLNAGQRLPARLGEEARIYQQQVRLARAREGLYLKSVQGDDIDKLILHSLANLPGWSAQVRLEVRLGSISGRLLDSVGLPEAPIRKVLVKEGDTYQARDSDDGHLHGNDDLLASVLHALPDAQRSSLGFPDVGQGAQLERALQELPMLADEALREALNMQPIDPAFRAPMRLADNRVGYPLSGRGAMAGYVTEDSLRDKLRVLDFGLSEGGIDGMLRTLYSRGTSRVEVDTLLNRLLDERQTLRASLDHWALDTAALTDPLGTRALAREHIARQLQHHWRVNSVPELGRAYQPLRFWRASLADFPEQLPAWFYAQVQGLELIEVELFRMVEAGVPYSAQHFLAGVADLAELTRFFQRFPNVSALQIQSVQGARPSLVNLALAVVTAFPNLLDLQLTDLGLELSQAALDILCPSGRLSLITPRSARGLAQLQRLDLSGNRLSLTNVSLNLGHFANAQLQYLGLERLYLTRWPAMLNSNALGHFAEVSLADNHINQLPMFMLQSANDDQALTHISLRGNALSRTALTQARTSEWRGGRYRFTLDIPADLQVRFDGMREGYRALLASIDAWVEQPGLAAELRQAHQRARDEVVMYWQAEVEGDPCSLLSFSRINVDDFSRTLPAFFYQTVTRLELDSPLTSSDGLNAFLRLFPQTQELTLQGHAQPNLPSQVLAGMQNVEVLRFIDQGVVIDQAQIDFFASLPNLNHLALDSNTIGAITQANALNHNRLKLLSLNRMGITAWPTWAEELLHDPLELLSLRGNQISELPASLPNLSRTFDAFIEIDLRNNSFTDAGYTQAHELFRHQRGYALHLERARFAEASGEESEGEDSDTASHSSEHTLASSEEEVRPAQEYWLAEDVTEQERQRALWQQVESSNQATQLLALVGRLRETADYRPRTRPELIERVWRVLEAAQDEELRVLTNAIAEGALMNETCGDGIRMEFNQIETLVFTHQALAHVPEQQRGASLYRLLQQLYRSDELDRIARAQTGERDEAEVRLAYRLRWAQELDLPWPPNQMLYRSFADLRPRELDEALAEVRQGEQGDSFRDFAARQEFWVAYLREANADRFTQIDEVYKAQVLHVSDLYPGDTPDQSGARIQAMVVERDQRERDLIDELTNHAGGAGA</sequence>
<keyword evidence="4" id="KW-0677">Repeat</keyword>
<protein>
    <recommendedName>
        <fullName evidence="2">RING-type E3 ubiquitin transferase</fullName>
        <ecNumber evidence="2">2.3.2.27</ecNumber>
    </recommendedName>
</protein>
<evidence type="ECO:0000256" key="7">
    <source>
        <dbReference type="SAM" id="MobiDB-lite"/>
    </source>
</evidence>
<comment type="PTM">
    <text evidence="6">Ubiquitinated in the presence of host E1 ubiquitin-activating enzyme, E2 ubiquitin-conjugating enzyme and ubiquitin.</text>
</comment>
<comment type="similarity">
    <text evidence="6">Belongs to the LRR-containing bacterial E3 ligase family.</text>
</comment>
<feature type="region of interest" description="Disordered" evidence="7">
    <location>
        <begin position="1625"/>
        <end position="1656"/>
    </location>
</feature>
<evidence type="ECO:0000256" key="3">
    <source>
        <dbReference type="ARBA" id="ARBA00022614"/>
    </source>
</evidence>
<dbReference type="EC" id="2.3.2.27" evidence="2"/>
<dbReference type="InterPro" id="IPR001611">
    <property type="entry name" value="Leu-rich_rpt"/>
</dbReference>
<evidence type="ECO:0000256" key="4">
    <source>
        <dbReference type="ARBA" id="ARBA00022737"/>
    </source>
</evidence>
<dbReference type="InterPro" id="IPR046673">
    <property type="entry name" value="ToxA_N"/>
</dbReference>
<dbReference type="SUPFAM" id="SSF52058">
    <property type="entry name" value="L domain-like"/>
    <property type="match status" value="1"/>
</dbReference>
<organism evidence="9 10">
    <name type="scientific">Pseudomonas fontis</name>
    <dbReference type="NCBI Taxonomy" id="2942633"/>
    <lineage>
        <taxon>Bacteria</taxon>
        <taxon>Pseudomonadati</taxon>
        <taxon>Pseudomonadota</taxon>
        <taxon>Gammaproteobacteria</taxon>
        <taxon>Pseudomonadales</taxon>
        <taxon>Pseudomonadaceae</taxon>
        <taxon>Pseudomonas</taxon>
    </lineage>
</organism>
<dbReference type="PANTHER" id="PTHR45712:SF22">
    <property type="entry name" value="INSULIN-LIKE GROWTH FACTOR-BINDING PROTEIN COMPLEX ACID LABILE SUBUNIT"/>
    <property type="match status" value="1"/>
</dbReference>
<evidence type="ECO:0000256" key="1">
    <source>
        <dbReference type="ARBA" id="ARBA00000900"/>
    </source>
</evidence>
<dbReference type="InterPro" id="IPR050333">
    <property type="entry name" value="SLRP"/>
</dbReference>
<name>A0ABT5NQI1_9PSED</name>
<feature type="domain" description="NEL" evidence="8">
    <location>
        <begin position="1654"/>
        <end position="1934"/>
    </location>
</feature>
<gene>
    <name evidence="9" type="ORF">M5G11_07765</name>
</gene>